<feature type="transmembrane region" description="Helical" evidence="6">
    <location>
        <begin position="43"/>
        <end position="62"/>
    </location>
</feature>
<dbReference type="GO" id="GO:0005886">
    <property type="term" value="C:plasma membrane"/>
    <property type="evidence" value="ECO:0007669"/>
    <property type="project" value="TreeGrafter"/>
</dbReference>
<feature type="transmembrane region" description="Helical" evidence="6">
    <location>
        <begin position="74"/>
        <end position="93"/>
    </location>
</feature>
<keyword evidence="5 6" id="KW-0472">Membrane</keyword>
<evidence type="ECO:0008006" key="9">
    <source>
        <dbReference type="Google" id="ProtNLM"/>
    </source>
</evidence>
<evidence type="ECO:0000256" key="3">
    <source>
        <dbReference type="ARBA" id="ARBA00022960"/>
    </source>
</evidence>
<evidence type="ECO:0000256" key="2">
    <source>
        <dbReference type="ARBA" id="ARBA00022692"/>
    </source>
</evidence>
<protein>
    <recommendedName>
        <fullName evidence="9">Rod shape-determining protein RodA</fullName>
    </recommendedName>
</protein>
<feature type="transmembrane region" description="Helical" evidence="6">
    <location>
        <begin position="12"/>
        <end position="31"/>
    </location>
</feature>
<name>A0A2M7IK81_9BACT</name>
<evidence type="ECO:0000256" key="1">
    <source>
        <dbReference type="ARBA" id="ARBA00004141"/>
    </source>
</evidence>
<keyword evidence="4 6" id="KW-1133">Transmembrane helix</keyword>
<dbReference type="EMBL" id="PFHH01000022">
    <property type="protein sequence ID" value="PIW90283.1"/>
    <property type="molecule type" value="Genomic_DNA"/>
</dbReference>
<gene>
    <name evidence="7" type="ORF">COZ92_01085</name>
</gene>
<feature type="transmembrane region" description="Helical" evidence="6">
    <location>
        <begin position="141"/>
        <end position="157"/>
    </location>
</feature>
<dbReference type="GO" id="GO:0032153">
    <property type="term" value="C:cell division site"/>
    <property type="evidence" value="ECO:0007669"/>
    <property type="project" value="TreeGrafter"/>
</dbReference>
<feature type="transmembrane region" description="Helical" evidence="6">
    <location>
        <begin position="272"/>
        <end position="292"/>
    </location>
</feature>
<comment type="subcellular location">
    <subcellularLocation>
        <location evidence="1">Membrane</location>
        <topology evidence="1">Multi-pass membrane protein</topology>
    </subcellularLocation>
</comment>
<feature type="transmembrane region" description="Helical" evidence="6">
    <location>
        <begin position="328"/>
        <end position="356"/>
    </location>
</feature>
<dbReference type="PANTHER" id="PTHR30474:SF1">
    <property type="entry name" value="PEPTIDOGLYCAN GLYCOSYLTRANSFERASE MRDB"/>
    <property type="match status" value="1"/>
</dbReference>
<dbReference type="GO" id="GO:0051301">
    <property type="term" value="P:cell division"/>
    <property type="evidence" value="ECO:0007669"/>
    <property type="project" value="InterPro"/>
</dbReference>
<evidence type="ECO:0000313" key="7">
    <source>
        <dbReference type="EMBL" id="PIW90283.1"/>
    </source>
</evidence>
<dbReference type="Proteomes" id="UP000229238">
    <property type="component" value="Unassembled WGS sequence"/>
</dbReference>
<evidence type="ECO:0000256" key="6">
    <source>
        <dbReference type="SAM" id="Phobius"/>
    </source>
</evidence>
<dbReference type="GO" id="GO:0008360">
    <property type="term" value="P:regulation of cell shape"/>
    <property type="evidence" value="ECO:0007669"/>
    <property type="project" value="UniProtKB-KW"/>
</dbReference>
<organism evidence="7 8">
    <name type="scientific">Candidatus Nealsonbacteria bacterium CG_4_8_14_3_um_filter_40_11</name>
    <dbReference type="NCBI Taxonomy" id="1974690"/>
    <lineage>
        <taxon>Bacteria</taxon>
        <taxon>Candidatus Nealsoniibacteriota</taxon>
    </lineage>
</organism>
<dbReference type="AlphaFoldDB" id="A0A2M7IK81"/>
<comment type="caution">
    <text evidence="7">The sequence shown here is derived from an EMBL/GenBank/DDBJ whole genome shotgun (WGS) entry which is preliminary data.</text>
</comment>
<keyword evidence="2 6" id="KW-0812">Transmembrane</keyword>
<dbReference type="InterPro" id="IPR001182">
    <property type="entry name" value="FtsW/RodA"/>
</dbReference>
<feature type="transmembrane region" description="Helical" evidence="6">
    <location>
        <begin position="185"/>
        <end position="203"/>
    </location>
</feature>
<evidence type="ECO:0000256" key="5">
    <source>
        <dbReference type="ARBA" id="ARBA00023136"/>
    </source>
</evidence>
<dbReference type="Pfam" id="PF01098">
    <property type="entry name" value="FTSW_RODA_SPOVE"/>
    <property type="match status" value="1"/>
</dbReference>
<dbReference type="PANTHER" id="PTHR30474">
    <property type="entry name" value="CELL CYCLE PROTEIN"/>
    <property type="match status" value="1"/>
</dbReference>
<sequence>MKSFLLHFKKLDWVLTGSALFLVGIGLVSLYSSSLGKGDFLNFQKQAIFFGVAVFLMFLLTFFDWRVLREDPYLILILYFICLAALAGLFFFAQEIREVRGWYKLGPLYIDPREFAKIVLIILLAKYFSMRHVEMYRVRHILLSGFYVLLPAVLIFLQPDLGSVLILIALWVGVLIISGIKLRHFLILVLCFLLIFILSWSFLLKDYQKERILTFFYPIDPLGISWSQNQAKIAIGSGGLFGQGIGQGSQTQYGFLTEPQTDFIFSAIAEEAGLLGVFFLFFLLSILIWRIIKIAIASQSNFPRLFASGLAVLLISQIFIHIGMNLGLLPIIGISLPLVSYGGSNLLATFAALGILQNIKIR</sequence>
<reference evidence="8" key="1">
    <citation type="submission" date="2017-09" db="EMBL/GenBank/DDBJ databases">
        <title>Depth-based differentiation of microbial function through sediment-hosted aquifers and enrichment of novel symbionts in the deep terrestrial subsurface.</title>
        <authorList>
            <person name="Probst A.J."/>
            <person name="Ladd B."/>
            <person name="Jarett J.K."/>
            <person name="Geller-Mcgrath D.E."/>
            <person name="Sieber C.M.K."/>
            <person name="Emerson J.B."/>
            <person name="Anantharaman K."/>
            <person name="Thomas B.C."/>
            <person name="Malmstrom R."/>
            <person name="Stieglmeier M."/>
            <person name="Klingl A."/>
            <person name="Woyke T."/>
            <person name="Ryan C.M."/>
            <person name="Banfield J.F."/>
        </authorList>
    </citation>
    <scope>NUCLEOTIDE SEQUENCE [LARGE SCALE GENOMIC DNA]</scope>
</reference>
<dbReference type="GO" id="GO:0015648">
    <property type="term" value="F:lipid-linked peptidoglycan transporter activity"/>
    <property type="evidence" value="ECO:0007669"/>
    <property type="project" value="TreeGrafter"/>
</dbReference>
<proteinExistence type="predicted"/>
<keyword evidence="3" id="KW-0133">Cell shape</keyword>
<feature type="transmembrane region" description="Helical" evidence="6">
    <location>
        <begin position="163"/>
        <end position="180"/>
    </location>
</feature>
<accession>A0A2M7IK81</accession>
<evidence type="ECO:0000256" key="4">
    <source>
        <dbReference type="ARBA" id="ARBA00022989"/>
    </source>
</evidence>
<feature type="transmembrane region" description="Helical" evidence="6">
    <location>
        <begin position="304"/>
        <end position="322"/>
    </location>
</feature>
<evidence type="ECO:0000313" key="8">
    <source>
        <dbReference type="Proteomes" id="UP000229238"/>
    </source>
</evidence>